<keyword evidence="2" id="KW-0067">ATP-binding</keyword>
<dbReference type="PANTHER" id="PTHR10492">
    <property type="match status" value="1"/>
</dbReference>
<keyword evidence="2" id="KW-0378">Hydrolase</keyword>
<dbReference type="GO" id="GO:0004386">
    <property type="term" value="F:helicase activity"/>
    <property type="evidence" value="ECO:0007669"/>
    <property type="project" value="UniProtKB-KW"/>
</dbReference>
<dbReference type="Pfam" id="PF14214">
    <property type="entry name" value="Helitron_like_N"/>
    <property type="match status" value="1"/>
</dbReference>
<accession>R1EYM8</accession>
<name>R1EYM8_BOTPV</name>
<protein>
    <submittedName>
        <fullName evidence="2">Putative atp-dependent dna helicase pif1 protein</fullName>
    </submittedName>
</protein>
<dbReference type="EMBL" id="KB915695">
    <property type="protein sequence ID" value="EOD52732.1"/>
    <property type="molecule type" value="Genomic_DNA"/>
</dbReference>
<gene>
    <name evidence="2" type="ORF">UCRNP2_468</name>
</gene>
<dbReference type="OMA" id="FVCHINI"/>
<feature type="domain" description="Helitron helicase-like" evidence="1">
    <location>
        <begin position="12"/>
        <end position="133"/>
    </location>
</feature>
<dbReference type="PANTHER" id="PTHR10492:SF57">
    <property type="entry name" value="ATP-DEPENDENT DNA HELICASE"/>
    <property type="match status" value="1"/>
</dbReference>
<dbReference type="HOGENOM" id="CLU_001324_5_6_1"/>
<dbReference type="eggNOG" id="KOG0987">
    <property type="taxonomic scope" value="Eukaryota"/>
</dbReference>
<keyword evidence="2" id="KW-0547">Nucleotide-binding</keyword>
<dbReference type="KEGG" id="npa:UCRNP2_468"/>
<sequence>MDAAATDGQRPSSSVGVPIILPSSFTGGPRYVQQQLMDALSLARRFGHPSLFITFTCNPKWPEVLAGLDAGEAPTERPDVVVNVFQRKFRALMKDLTSSSRRVGQGYVFGRVLAYTWVIEFQKRGLPHAHILLILHPSFLIRSAADVDSCCRTEIPDPTVEPELHRLVSDNMLHGPCSADATPLPPCRQANPQECRFGSPKSFVDESSLDDDSYATYRRRNDGAKIVKRRSNAYPLFTYTNRDVVPYNPFLLLRYRCHCNVEICSSIKAYKYMFKYIYKGPDKATAELSAASNRNGAAVVVDEIRQYVDSRYFSATEALWRFYRFSVDGRYPAVVRLALHEQGLQPVLFQAVGSLAQAVFDAHVQAAAVTTLTGFFSFNASVKARLAAGEPVGEGERRATFDTLYQDWPEALRWGSAPPGAREKKCWSLRSGQGKPAIGRMYSCGPAAGEKFYLRILLLHVLGFSGFDDAKTVDGRTYDTFRQACIVRALISDDRDMDLALAEAVHFASGYQQRLLFVYIAVYGETANLEGHWTTGRWAKGTIEAGRTGG</sequence>
<dbReference type="AlphaFoldDB" id="R1EYM8"/>
<dbReference type="InterPro" id="IPR025476">
    <property type="entry name" value="Helitron_helicase-like"/>
</dbReference>
<evidence type="ECO:0000313" key="3">
    <source>
        <dbReference type="Proteomes" id="UP000013521"/>
    </source>
</evidence>
<proteinExistence type="predicted"/>
<dbReference type="STRING" id="1287680.R1EYM8"/>
<reference evidence="3" key="1">
    <citation type="journal article" date="2013" name="Genome Announc.">
        <title>Draft genome sequence of Neofusicoccum parvum isolate UCR-NP2, a fungal vascular pathogen associated with grapevine cankers.</title>
        <authorList>
            <person name="Blanco-Ulate B."/>
            <person name="Rolshausen P."/>
            <person name="Cantu D."/>
        </authorList>
    </citation>
    <scope>NUCLEOTIDE SEQUENCE [LARGE SCALE GENOMIC DNA]</scope>
    <source>
        <strain evidence="3">UCR-NP2</strain>
    </source>
</reference>
<dbReference type="Proteomes" id="UP000013521">
    <property type="component" value="Unassembled WGS sequence"/>
</dbReference>
<keyword evidence="2" id="KW-0347">Helicase</keyword>
<evidence type="ECO:0000259" key="1">
    <source>
        <dbReference type="Pfam" id="PF14214"/>
    </source>
</evidence>
<dbReference type="OrthoDB" id="4332274at2759"/>
<evidence type="ECO:0000313" key="2">
    <source>
        <dbReference type="EMBL" id="EOD52732.1"/>
    </source>
</evidence>
<organism evidence="2 3">
    <name type="scientific">Botryosphaeria parva (strain UCR-NP2)</name>
    <name type="common">Grapevine canker fungus</name>
    <name type="synonym">Neofusicoccum parvum</name>
    <dbReference type="NCBI Taxonomy" id="1287680"/>
    <lineage>
        <taxon>Eukaryota</taxon>
        <taxon>Fungi</taxon>
        <taxon>Dikarya</taxon>
        <taxon>Ascomycota</taxon>
        <taxon>Pezizomycotina</taxon>
        <taxon>Dothideomycetes</taxon>
        <taxon>Dothideomycetes incertae sedis</taxon>
        <taxon>Botryosphaeriales</taxon>
        <taxon>Botryosphaeriaceae</taxon>
        <taxon>Neofusicoccum</taxon>
    </lineage>
</organism>